<accession>A0A8T0IA99</accession>
<feature type="transmembrane region" description="Helical" evidence="5">
    <location>
        <begin position="451"/>
        <end position="471"/>
    </location>
</feature>
<gene>
    <name evidence="7" type="ORF">KC19_4G130800</name>
</gene>
<feature type="transmembrane region" description="Helical" evidence="5">
    <location>
        <begin position="219"/>
        <end position="241"/>
    </location>
</feature>
<organism evidence="7 8">
    <name type="scientific">Ceratodon purpureus</name>
    <name type="common">Fire moss</name>
    <name type="synonym">Dicranum purpureum</name>
    <dbReference type="NCBI Taxonomy" id="3225"/>
    <lineage>
        <taxon>Eukaryota</taxon>
        <taxon>Viridiplantae</taxon>
        <taxon>Streptophyta</taxon>
        <taxon>Embryophyta</taxon>
        <taxon>Bryophyta</taxon>
        <taxon>Bryophytina</taxon>
        <taxon>Bryopsida</taxon>
        <taxon>Dicranidae</taxon>
        <taxon>Pseudoditrichales</taxon>
        <taxon>Ditrichaceae</taxon>
        <taxon>Ceratodon</taxon>
    </lineage>
</organism>
<dbReference type="InterPro" id="IPR007300">
    <property type="entry name" value="CidB/LrgB"/>
</dbReference>
<name>A0A8T0IA99_CERPU</name>
<keyword evidence="6" id="KW-0732">Signal</keyword>
<keyword evidence="2 5" id="KW-0812">Transmembrane</keyword>
<reference evidence="7" key="1">
    <citation type="submission" date="2020-06" db="EMBL/GenBank/DDBJ databases">
        <title>WGS assembly of Ceratodon purpureus strain R40.</title>
        <authorList>
            <person name="Carey S.B."/>
            <person name="Jenkins J."/>
            <person name="Shu S."/>
            <person name="Lovell J.T."/>
            <person name="Sreedasyam A."/>
            <person name="Maumus F."/>
            <person name="Tiley G.P."/>
            <person name="Fernandez-Pozo N."/>
            <person name="Barry K."/>
            <person name="Chen C."/>
            <person name="Wang M."/>
            <person name="Lipzen A."/>
            <person name="Daum C."/>
            <person name="Saski C.A."/>
            <person name="Payton A.C."/>
            <person name="Mcbreen J.C."/>
            <person name="Conrad R.E."/>
            <person name="Kollar L.M."/>
            <person name="Olsson S."/>
            <person name="Huttunen S."/>
            <person name="Landis J.B."/>
            <person name="Wickett N.J."/>
            <person name="Johnson M.G."/>
            <person name="Rensing S.A."/>
            <person name="Grimwood J."/>
            <person name="Schmutz J."/>
            <person name="Mcdaniel S.F."/>
        </authorList>
    </citation>
    <scope>NUCLEOTIDE SEQUENCE</scope>
    <source>
        <strain evidence="7">R40</strain>
    </source>
</reference>
<dbReference type="EMBL" id="CM026424">
    <property type="protein sequence ID" value="KAG0579879.1"/>
    <property type="molecule type" value="Genomic_DNA"/>
</dbReference>
<sequence length="536" mass="56314">MLMWTAMAVTCGMRLLQSPCGATSFPSAVAILKPDGMRAGIRAHGKSTAAQTRSLRTLPVQRVSNIHHSLQFADISTTLKSVSRSNKRQRQGNTVRATFDADLSEQVSGQGKDLKPVQVALAGAALVGLDKGIALALSRWGALPAALRNLPSSTVCMLLVTAALIAIDRADPGIAKSTTKFFEPAVEIIQRWMPLFYTPALVMMSVVGQRIVPEEGVRLLVLVVGGWVVTLGAVALFAGLVKKGVQTDLVTSSNMSSASPYSLWEVLTWAGVGAASGLVAYLAPNAFGLHQATVAAPFFICATIIGFLLGSQVPKPFKKILHPVITAAVFVNVITFLAGAFTNRSFETMLGLYMTKSMQTPGGGDILMALLGPLTLTYAFTLFRQRSMLRHHAAEFGAVVPVAAIFSILITMIAGRQLGLHEFLTRSVAARSTTLAFAIPVTNTIGGDESIAATAAVVTGLLGANLSLWVLSTLKVHGGIERALATACSAHGFGSAAVASGDADIMPFCLVTYILMGAVSSLAVSIPVIRTSLLQL</sequence>
<evidence type="ECO:0000313" key="8">
    <source>
        <dbReference type="Proteomes" id="UP000822688"/>
    </source>
</evidence>
<keyword evidence="3 5" id="KW-1133">Transmembrane helix</keyword>
<dbReference type="Proteomes" id="UP000822688">
    <property type="component" value="Chromosome 4"/>
</dbReference>
<protein>
    <recommendedName>
        <fullName evidence="9">Plastidal glycolate/glycerate translocator 1, chloroplastic</fullName>
    </recommendedName>
</protein>
<evidence type="ECO:0000256" key="4">
    <source>
        <dbReference type="ARBA" id="ARBA00023136"/>
    </source>
</evidence>
<dbReference type="PROSITE" id="PS00099">
    <property type="entry name" value="THIOLASE_3"/>
    <property type="match status" value="1"/>
</dbReference>
<feature type="transmembrane region" description="Helical" evidence="5">
    <location>
        <begin position="393"/>
        <end position="414"/>
    </location>
</feature>
<evidence type="ECO:0000256" key="6">
    <source>
        <dbReference type="SAM" id="SignalP"/>
    </source>
</evidence>
<dbReference type="GO" id="GO:0016020">
    <property type="term" value="C:membrane"/>
    <property type="evidence" value="ECO:0007669"/>
    <property type="project" value="UniProtKB-SubCell"/>
</dbReference>
<keyword evidence="8" id="KW-1185">Reference proteome</keyword>
<dbReference type="Pfam" id="PF04172">
    <property type="entry name" value="LrgB"/>
    <property type="match status" value="1"/>
</dbReference>
<dbReference type="InterPro" id="IPR020610">
    <property type="entry name" value="Thiolase_AS"/>
</dbReference>
<evidence type="ECO:0000256" key="1">
    <source>
        <dbReference type="ARBA" id="ARBA00004141"/>
    </source>
</evidence>
<evidence type="ECO:0008006" key="9">
    <source>
        <dbReference type="Google" id="ProtNLM"/>
    </source>
</evidence>
<feature type="transmembrane region" description="Helical" evidence="5">
    <location>
        <begin position="505"/>
        <end position="529"/>
    </location>
</feature>
<feature type="transmembrane region" description="Helical" evidence="5">
    <location>
        <begin position="321"/>
        <end position="342"/>
    </location>
</feature>
<feature type="transmembrane region" description="Helical" evidence="5">
    <location>
        <begin position="362"/>
        <end position="381"/>
    </location>
</feature>
<dbReference type="AlphaFoldDB" id="A0A8T0IA99"/>
<evidence type="ECO:0000256" key="2">
    <source>
        <dbReference type="ARBA" id="ARBA00022692"/>
    </source>
</evidence>
<feature type="signal peptide" evidence="6">
    <location>
        <begin position="1"/>
        <end position="22"/>
    </location>
</feature>
<dbReference type="PANTHER" id="PTHR30249:SF13">
    <property type="entry name" value="LRGB-LIKE PROTEIN"/>
    <property type="match status" value="1"/>
</dbReference>
<dbReference type="PANTHER" id="PTHR30249">
    <property type="entry name" value="PUTATIVE SEROTONIN TRANSPORTER"/>
    <property type="match status" value="1"/>
</dbReference>
<proteinExistence type="predicted"/>
<evidence type="ECO:0000256" key="3">
    <source>
        <dbReference type="ARBA" id="ARBA00022989"/>
    </source>
</evidence>
<keyword evidence="4 5" id="KW-0472">Membrane</keyword>
<feature type="chain" id="PRO_5035834472" description="Plastidal glycolate/glycerate translocator 1, chloroplastic" evidence="6">
    <location>
        <begin position="23"/>
        <end position="536"/>
    </location>
</feature>
<evidence type="ECO:0000313" key="7">
    <source>
        <dbReference type="EMBL" id="KAG0579879.1"/>
    </source>
</evidence>
<comment type="subcellular location">
    <subcellularLocation>
        <location evidence="1">Membrane</location>
        <topology evidence="1">Multi-pass membrane protein</topology>
    </subcellularLocation>
</comment>
<evidence type="ECO:0000256" key="5">
    <source>
        <dbReference type="SAM" id="Phobius"/>
    </source>
</evidence>
<feature type="transmembrane region" description="Helical" evidence="5">
    <location>
        <begin position="262"/>
        <end position="283"/>
    </location>
</feature>
<comment type="caution">
    <text evidence="7">The sequence shown here is derived from an EMBL/GenBank/DDBJ whole genome shotgun (WGS) entry which is preliminary data.</text>
</comment>
<dbReference type="GO" id="GO:0016747">
    <property type="term" value="F:acyltransferase activity, transferring groups other than amino-acyl groups"/>
    <property type="evidence" value="ECO:0007669"/>
    <property type="project" value="InterPro"/>
</dbReference>
<feature type="transmembrane region" description="Helical" evidence="5">
    <location>
        <begin position="289"/>
        <end position="309"/>
    </location>
</feature>